<feature type="transmembrane region" description="Helical" evidence="1">
    <location>
        <begin position="57"/>
        <end position="75"/>
    </location>
</feature>
<reference evidence="2 3" key="1">
    <citation type="submission" date="2023-04" db="EMBL/GenBank/DDBJ databases">
        <title>Fusibacter bizertensis strain WBS, isolated from littoral bottom sediments of the Arctic seas - biochemical and genomic analysis.</title>
        <authorList>
            <person name="Brioukhanov A.L."/>
        </authorList>
    </citation>
    <scope>NUCLEOTIDE SEQUENCE [LARGE SCALE GENOMIC DNA]</scope>
    <source>
        <strain evidence="2 3">WBS</strain>
    </source>
</reference>
<keyword evidence="1" id="KW-1133">Transmembrane helix</keyword>
<dbReference type="RefSeq" id="WP_281094716.1">
    <property type="nucleotide sequence ID" value="NZ_JARYZI010000007.1"/>
</dbReference>
<feature type="transmembrane region" description="Helical" evidence="1">
    <location>
        <begin position="6"/>
        <end position="22"/>
    </location>
</feature>
<dbReference type="EMBL" id="JARYZI010000007">
    <property type="protein sequence ID" value="MDH8678825.1"/>
    <property type="molecule type" value="Genomic_DNA"/>
</dbReference>
<sequence length="133" mass="15535">MGEFLGWCIVVTYGVAMLNFFLKRINRYYISKLPKEKAVVKDYFSKIMKPIVKYHRYFGLLAALALTIHFLYIYLNYWISTTGVIAAITLVVLVVLGLYGYLIKKGKKGNWLFLHRFVAFLMIFAISLHILKR</sequence>
<protein>
    <submittedName>
        <fullName evidence="2">Uncharacterized protein</fullName>
    </submittedName>
</protein>
<feature type="transmembrane region" description="Helical" evidence="1">
    <location>
        <begin position="81"/>
        <end position="101"/>
    </location>
</feature>
<comment type="caution">
    <text evidence="2">The sequence shown here is derived from an EMBL/GenBank/DDBJ whole genome shotgun (WGS) entry which is preliminary data.</text>
</comment>
<keyword evidence="1" id="KW-0812">Transmembrane</keyword>
<proteinExistence type="predicted"/>
<evidence type="ECO:0000256" key="1">
    <source>
        <dbReference type="SAM" id="Phobius"/>
    </source>
</evidence>
<keyword evidence="1" id="KW-0472">Membrane</keyword>
<organism evidence="2 3">
    <name type="scientific">Fusibacter bizertensis</name>
    <dbReference type="NCBI Taxonomy" id="1488331"/>
    <lineage>
        <taxon>Bacteria</taxon>
        <taxon>Bacillati</taxon>
        <taxon>Bacillota</taxon>
        <taxon>Clostridia</taxon>
        <taxon>Eubacteriales</taxon>
        <taxon>Eubacteriales Family XII. Incertae Sedis</taxon>
        <taxon>Fusibacter</taxon>
    </lineage>
</organism>
<keyword evidence="3" id="KW-1185">Reference proteome</keyword>
<accession>A0ABT6NEH5</accession>
<evidence type="ECO:0000313" key="3">
    <source>
        <dbReference type="Proteomes" id="UP001158045"/>
    </source>
</evidence>
<dbReference type="Proteomes" id="UP001158045">
    <property type="component" value="Unassembled WGS sequence"/>
</dbReference>
<feature type="transmembrane region" description="Helical" evidence="1">
    <location>
        <begin position="113"/>
        <end position="131"/>
    </location>
</feature>
<gene>
    <name evidence="2" type="ORF">QE109_11735</name>
</gene>
<name>A0ABT6NEH5_9FIRM</name>
<evidence type="ECO:0000313" key="2">
    <source>
        <dbReference type="EMBL" id="MDH8678825.1"/>
    </source>
</evidence>